<dbReference type="AlphaFoldDB" id="A0A1D8UUS3"/>
<dbReference type="InterPro" id="IPR002818">
    <property type="entry name" value="DJ-1/PfpI"/>
</dbReference>
<name>A0A1D8UUS3_9PROT</name>
<dbReference type="Proteomes" id="UP000179145">
    <property type="component" value="Chromosome"/>
</dbReference>
<dbReference type="eggNOG" id="COG0693">
    <property type="taxonomic scope" value="Bacteria"/>
</dbReference>
<dbReference type="CDD" id="cd03134">
    <property type="entry name" value="GATase1_PfpI_like"/>
    <property type="match status" value="1"/>
</dbReference>
<evidence type="ECO:0000313" key="2">
    <source>
        <dbReference type="EMBL" id="AOX17400.1"/>
    </source>
</evidence>
<dbReference type="NCBIfam" id="TIGR01382">
    <property type="entry name" value="PfpI"/>
    <property type="match status" value="1"/>
</dbReference>
<gene>
    <name evidence="2" type="ORF">A0U89_09915</name>
</gene>
<dbReference type="PANTHER" id="PTHR42733:SF12">
    <property type="entry name" value="PROTEINASE"/>
    <property type="match status" value="1"/>
</dbReference>
<evidence type="ECO:0000313" key="3">
    <source>
        <dbReference type="Proteomes" id="UP000179145"/>
    </source>
</evidence>
<dbReference type="STRING" id="153496.A0U89_09915"/>
<dbReference type="KEGG" id="kba:A0U89_09915"/>
<dbReference type="OrthoDB" id="9792284at2"/>
<accession>A0A1D8UUS3</accession>
<dbReference type="SUPFAM" id="SSF52317">
    <property type="entry name" value="Class I glutamine amidotransferase-like"/>
    <property type="match status" value="1"/>
</dbReference>
<dbReference type="InterPro" id="IPR006286">
    <property type="entry name" value="C56_PfpI-like"/>
</dbReference>
<reference evidence="2 3" key="1">
    <citation type="journal article" date="2016" name="Microb. Cell Fact.">
        <title>Dissection of exopolysaccharide biosynthesis in Kozakia baliensis.</title>
        <authorList>
            <person name="Brandt J.U."/>
            <person name="Jakob F."/>
            <person name="Behr J."/>
            <person name="Geissler A.J."/>
            <person name="Vogel R.F."/>
        </authorList>
    </citation>
    <scope>NUCLEOTIDE SEQUENCE [LARGE SCALE GENOMIC DNA]</scope>
    <source>
        <strain evidence="2 3">DSM 14400</strain>
    </source>
</reference>
<dbReference type="PANTHER" id="PTHR42733">
    <property type="entry name" value="DJ-1 PROTEIN"/>
    <property type="match status" value="1"/>
</dbReference>
<dbReference type="RefSeq" id="WP_070403005.1">
    <property type="nucleotide sequence ID" value="NZ_BJVW01000001.1"/>
</dbReference>
<proteinExistence type="inferred from homology"/>
<dbReference type="Pfam" id="PF01965">
    <property type="entry name" value="DJ-1_PfpI"/>
    <property type="match status" value="1"/>
</dbReference>
<dbReference type="EMBL" id="CP014674">
    <property type="protein sequence ID" value="AOX17400.1"/>
    <property type="molecule type" value="Genomic_DNA"/>
</dbReference>
<sequence>MAKVVAILATNGVEEVEMVQPREALEKAGIQVKLVSPQGGEIQAMNEDVKPAKKYKVDLTVGQAADEKFDGLVLPGGTTNPDHLRMDEASVAFVRGFVNEKKPIAAICHGAWTLIEANGVKGKTLTSWPSVHTDLVNAGAKWVDQEVVEDGNLVTSRNPHDLPAFCKALVAQYAS</sequence>
<evidence type="ECO:0000256" key="1">
    <source>
        <dbReference type="ARBA" id="ARBA00008542"/>
    </source>
</evidence>
<dbReference type="InterPro" id="IPR029062">
    <property type="entry name" value="Class_I_gatase-like"/>
</dbReference>
<protein>
    <submittedName>
        <fullName evidence="2">Uncharacterized protein</fullName>
    </submittedName>
</protein>
<dbReference type="PROSITE" id="PS51276">
    <property type="entry name" value="PEPTIDASE_C56_PFPI"/>
    <property type="match status" value="1"/>
</dbReference>
<keyword evidence="3" id="KW-1185">Reference proteome</keyword>
<organism evidence="2 3">
    <name type="scientific">Kozakia baliensis</name>
    <dbReference type="NCBI Taxonomy" id="153496"/>
    <lineage>
        <taxon>Bacteria</taxon>
        <taxon>Pseudomonadati</taxon>
        <taxon>Pseudomonadota</taxon>
        <taxon>Alphaproteobacteria</taxon>
        <taxon>Acetobacterales</taxon>
        <taxon>Acetobacteraceae</taxon>
        <taxon>Kozakia</taxon>
    </lineage>
</organism>
<comment type="similarity">
    <text evidence="1">Belongs to the peptidase C56 family.</text>
</comment>
<dbReference type="Gene3D" id="3.40.50.880">
    <property type="match status" value="1"/>
</dbReference>